<organism evidence="3">
    <name type="scientific">Caldilineaceae bacterium SB0662_bin_9</name>
    <dbReference type="NCBI Taxonomy" id="2605258"/>
    <lineage>
        <taxon>Bacteria</taxon>
        <taxon>Bacillati</taxon>
        <taxon>Chloroflexota</taxon>
        <taxon>Caldilineae</taxon>
        <taxon>Caldilineales</taxon>
        <taxon>Caldilineaceae</taxon>
    </lineage>
</organism>
<name>A0A6B1DW87_9CHLR</name>
<dbReference type="EC" id="5.1.1.-" evidence="3"/>
<evidence type="ECO:0000313" key="3">
    <source>
        <dbReference type="EMBL" id="MYD90932.1"/>
    </source>
</evidence>
<dbReference type="InterPro" id="IPR004380">
    <property type="entry name" value="Asp_race"/>
</dbReference>
<dbReference type="Pfam" id="PF01177">
    <property type="entry name" value="Asp_Glu_race"/>
    <property type="match status" value="1"/>
</dbReference>
<dbReference type="InterPro" id="IPR015942">
    <property type="entry name" value="Asp/Glu/hydantoin_racemase"/>
</dbReference>
<comment type="similarity">
    <text evidence="1">Belongs to the aspartate/glutamate racemases family.</text>
</comment>
<sequence>MGRRAVIGILGGMGPAATVDLFDRIVRATPAETDQDHLRILIDNNPAVPDRTAAILAGGADPLPLLQAGVQELARRGAELLAIPCNTAHHYLPEVQAVCPVPILDMIVETAKHICATHGDGCTVGILATTGTVGTGLYQRALEAENLAWMLPSDAEQEALMDAIYGPQGIKAGAAADGPRAAIQGIGRQMAARGAEAFVLGCTEIPLVIGPGDLVKPSVASNQVLADVTVRYALAPG</sequence>
<dbReference type="GO" id="GO:0047661">
    <property type="term" value="F:amino-acid racemase activity"/>
    <property type="evidence" value="ECO:0007669"/>
    <property type="project" value="InterPro"/>
</dbReference>
<dbReference type="Gene3D" id="3.40.50.1860">
    <property type="match status" value="2"/>
</dbReference>
<proteinExistence type="inferred from homology"/>
<comment type="caution">
    <text evidence="3">The sequence shown here is derived from an EMBL/GenBank/DDBJ whole genome shotgun (WGS) entry which is preliminary data.</text>
</comment>
<protein>
    <submittedName>
        <fullName evidence="3">Amino acid racemase</fullName>
        <ecNumber evidence="3">5.1.1.-</ecNumber>
    </submittedName>
</protein>
<reference evidence="3" key="1">
    <citation type="submission" date="2019-09" db="EMBL/GenBank/DDBJ databases">
        <title>Characterisation of the sponge microbiome using genome-centric metagenomics.</title>
        <authorList>
            <person name="Engelberts J.P."/>
            <person name="Robbins S.J."/>
            <person name="De Goeij J.M."/>
            <person name="Aranda M."/>
            <person name="Bell S.C."/>
            <person name="Webster N.S."/>
        </authorList>
    </citation>
    <scope>NUCLEOTIDE SEQUENCE</scope>
    <source>
        <strain evidence="3">SB0662_bin_9</strain>
    </source>
</reference>
<evidence type="ECO:0000256" key="2">
    <source>
        <dbReference type="ARBA" id="ARBA00023235"/>
    </source>
</evidence>
<dbReference type="EMBL" id="VXPY01000082">
    <property type="protein sequence ID" value="MYD90932.1"/>
    <property type="molecule type" value="Genomic_DNA"/>
</dbReference>
<dbReference type="SUPFAM" id="SSF53681">
    <property type="entry name" value="Aspartate/glutamate racemase"/>
    <property type="match status" value="2"/>
</dbReference>
<dbReference type="NCBIfam" id="TIGR00035">
    <property type="entry name" value="asp_race"/>
    <property type="match status" value="1"/>
</dbReference>
<dbReference type="PANTHER" id="PTHR21198:SF7">
    <property type="entry name" value="ASPARTATE-GLUTAMATE RACEMASE FAMILY"/>
    <property type="match status" value="1"/>
</dbReference>
<dbReference type="AlphaFoldDB" id="A0A6B1DW87"/>
<accession>A0A6B1DW87</accession>
<gene>
    <name evidence="3" type="ORF">F4Y08_11465</name>
</gene>
<keyword evidence="2 3" id="KW-0413">Isomerase</keyword>
<dbReference type="PANTHER" id="PTHR21198">
    <property type="entry name" value="GLUTAMATE RACEMASE"/>
    <property type="match status" value="1"/>
</dbReference>
<evidence type="ECO:0000256" key="1">
    <source>
        <dbReference type="ARBA" id="ARBA00007847"/>
    </source>
</evidence>
<dbReference type="InterPro" id="IPR001920">
    <property type="entry name" value="Asp/Glu_race"/>
</dbReference>